<dbReference type="Proteomes" id="UP000620139">
    <property type="component" value="Unassembled WGS sequence"/>
</dbReference>
<evidence type="ECO:0000313" key="1">
    <source>
        <dbReference type="EMBL" id="MBH9554228.1"/>
    </source>
</evidence>
<organism evidence="1 2">
    <name type="scientific">Inhella gelatinilytica</name>
    <dbReference type="NCBI Taxonomy" id="2795030"/>
    <lineage>
        <taxon>Bacteria</taxon>
        <taxon>Pseudomonadati</taxon>
        <taxon>Pseudomonadota</taxon>
        <taxon>Betaproteobacteria</taxon>
        <taxon>Burkholderiales</taxon>
        <taxon>Sphaerotilaceae</taxon>
        <taxon>Inhella</taxon>
    </lineage>
</organism>
<dbReference type="InterPro" id="IPR024079">
    <property type="entry name" value="MetalloPept_cat_dom_sf"/>
</dbReference>
<dbReference type="AlphaFoldDB" id="A0A931J2E7"/>
<dbReference type="Gene3D" id="1.10.472.150">
    <property type="entry name" value="Glucose-regulated metallo-peptidase M90, N-terminal domain"/>
    <property type="match status" value="1"/>
</dbReference>
<accession>A0A931J2E7</accession>
<dbReference type="GO" id="GO:0004177">
    <property type="term" value="F:aminopeptidase activity"/>
    <property type="evidence" value="ECO:0007669"/>
    <property type="project" value="TreeGrafter"/>
</dbReference>
<dbReference type="InterPro" id="IPR010384">
    <property type="entry name" value="MtfA_fam"/>
</dbReference>
<dbReference type="RefSeq" id="WP_198101840.1">
    <property type="nucleotide sequence ID" value="NZ_JAEDAL010000010.1"/>
</dbReference>
<dbReference type="SUPFAM" id="SSF55486">
    <property type="entry name" value="Metalloproteases ('zincins'), catalytic domain"/>
    <property type="match status" value="1"/>
</dbReference>
<keyword evidence="2" id="KW-1185">Reference proteome</keyword>
<dbReference type="PANTHER" id="PTHR30164">
    <property type="entry name" value="MTFA PEPTIDASE"/>
    <property type="match status" value="1"/>
</dbReference>
<dbReference type="Pfam" id="PF06167">
    <property type="entry name" value="Peptidase_M90"/>
    <property type="match status" value="1"/>
</dbReference>
<name>A0A931J2E7_9BURK</name>
<dbReference type="InterPro" id="IPR042252">
    <property type="entry name" value="MtfA_N"/>
</dbReference>
<reference evidence="1" key="1">
    <citation type="submission" date="2020-12" db="EMBL/GenBank/DDBJ databases">
        <title>The genome sequence of Inhella sp. 4Y17.</title>
        <authorList>
            <person name="Liu Y."/>
        </authorList>
    </citation>
    <scope>NUCLEOTIDE SEQUENCE</scope>
    <source>
        <strain evidence="1">4Y10</strain>
    </source>
</reference>
<dbReference type="Gene3D" id="3.40.390.10">
    <property type="entry name" value="Collagenase (Catalytic Domain)"/>
    <property type="match status" value="1"/>
</dbReference>
<gene>
    <name evidence="1" type="ORF">I7X43_15400</name>
</gene>
<dbReference type="EMBL" id="JAEDAL010000010">
    <property type="protein sequence ID" value="MBH9554228.1"/>
    <property type="molecule type" value="Genomic_DNA"/>
</dbReference>
<proteinExistence type="predicted"/>
<dbReference type="CDD" id="cd20169">
    <property type="entry name" value="Peptidase_M90_mtfA"/>
    <property type="match status" value="1"/>
</dbReference>
<evidence type="ECO:0000313" key="2">
    <source>
        <dbReference type="Proteomes" id="UP000620139"/>
    </source>
</evidence>
<dbReference type="PANTHER" id="PTHR30164:SF2">
    <property type="entry name" value="PROTEIN MTFA"/>
    <property type="match status" value="1"/>
</dbReference>
<dbReference type="GO" id="GO:0005829">
    <property type="term" value="C:cytosol"/>
    <property type="evidence" value="ECO:0007669"/>
    <property type="project" value="TreeGrafter"/>
</dbReference>
<comment type="caution">
    <text evidence="1">The sequence shown here is derived from an EMBL/GenBank/DDBJ whole genome shotgun (WGS) entry which is preliminary data.</text>
</comment>
<protein>
    <submittedName>
        <fullName evidence="1">Zinc-dependent peptidase</fullName>
    </submittedName>
</protein>
<sequence>MALLVVLALALGLMAWWLAEPWWRSLRRARLRAQPFPAAWRRILRRRVPAVARLPAPLQLRLKGLIQVFLAEKPIIGCAGLTVTDEMRVTVAAQACLPLLGATRGYYPELRQVLLYPGAFWVERPVNEPGGVVQDQRRALAGESWVQGQVLLSWEDVRAGAADPDDGQNVVIHEFAHQLDQVNGGANGAPPLASAADHARWSAVMQQAFDELRACLAQGEPSLLGDYAATAPAEFFAVASECFFERPAALRAEWPAVYRELARFYRLNPAAWAGG</sequence>
<dbReference type="GO" id="GO:0008237">
    <property type="term" value="F:metallopeptidase activity"/>
    <property type="evidence" value="ECO:0007669"/>
    <property type="project" value="InterPro"/>
</dbReference>